<accession>A0A0S7EZ33</accession>
<sequence>SPTRLAEPLKHRTGRVKVLVLVCPLTGHCRMNLGVAERGGVSPDRPLRLRLWGGVVAPSKPVGRVLALFGRTWVGSHRRVRREAEPLRGASFRPDQETQRRPCFYIHLNPVLILPQILLCLVRMLRLPLLEGITTAGSVS</sequence>
<organism evidence="1">
    <name type="scientific">Poeciliopsis prolifica</name>
    <name type="common">blackstripe livebearer</name>
    <dbReference type="NCBI Taxonomy" id="188132"/>
    <lineage>
        <taxon>Eukaryota</taxon>
        <taxon>Metazoa</taxon>
        <taxon>Chordata</taxon>
        <taxon>Craniata</taxon>
        <taxon>Vertebrata</taxon>
        <taxon>Euteleostomi</taxon>
        <taxon>Actinopterygii</taxon>
        <taxon>Neopterygii</taxon>
        <taxon>Teleostei</taxon>
        <taxon>Neoteleostei</taxon>
        <taxon>Acanthomorphata</taxon>
        <taxon>Ovalentaria</taxon>
        <taxon>Atherinomorphae</taxon>
        <taxon>Cyprinodontiformes</taxon>
        <taxon>Poeciliidae</taxon>
        <taxon>Poeciliinae</taxon>
        <taxon>Poeciliopsis</taxon>
    </lineage>
</organism>
<reference evidence="1" key="1">
    <citation type="submission" date="2014-12" db="EMBL/GenBank/DDBJ databases">
        <title>Parallel Evolution in Life History Adaptation Evident in the Tissue-Specific Poeciliopsis prolifica transcriptome.</title>
        <authorList>
            <person name="Jue N.K."/>
            <person name="Foley R.J."/>
            <person name="Obergfell C."/>
            <person name="Reznick D.N."/>
            <person name="O'Neill R.J."/>
            <person name="O'Neill M.J."/>
        </authorList>
    </citation>
    <scope>NUCLEOTIDE SEQUENCE</scope>
</reference>
<feature type="non-terminal residue" evidence="1">
    <location>
        <position position="1"/>
    </location>
</feature>
<evidence type="ECO:0000313" key="1">
    <source>
        <dbReference type="EMBL" id="JAO06874.1"/>
    </source>
</evidence>
<gene>
    <name evidence="1" type="primary">PPUP7478</name>
</gene>
<dbReference type="EMBL" id="GBYX01474795">
    <property type="protein sequence ID" value="JAO06874.1"/>
    <property type="molecule type" value="Transcribed_RNA"/>
</dbReference>
<name>A0A0S7EZ33_9TELE</name>
<protein>
    <submittedName>
        <fullName evidence="1">PPUP7478</fullName>
    </submittedName>
</protein>
<proteinExistence type="predicted"/>
<dbReference type="AlphaFoldDB" id="A0A0S7EZ33"/>